<sequence>MNKSKLKTVEQTGSGTPESTISKTSNKSGSRSANSSKLVTPRGSDKSGSKRVSLSKDGTPTSTNSSQLNDFHLSGRELPGAIDNSNLNSVVIKNETPARSDESASANRSTNGTTEETDKSTSKTTENGRISTEPTTLTLTKEITEELKPIVIAEMKRYAEKLRRIRQSYEAKLDNAMREREGEALNINHQQQVEIDRLKEELNSLKEKNREAEQSSSELNHKNNELKMTNLKLMKAISVKEEALAMLEEKIYSLSETALGRRPNTFNCYDDGDNDVNTESNIEKSNEECLRRVRQLANDMDVISTKVQTIMTSSAGSVDGDTEGLRDAMSNEILHLKEKLAEWKKDNEKVREDRAELQKKLEEVIPAAQKILDALLDSKTLVTKQVDSNSDNSIAASYSEINNLCDKISKRVNSITNSTNQCKTTTTDKLNNAAPQTNAITTKEEGERQDNYEELLNTNKAAEDLNPSREGPCVSANLPSRIKPMISGQNKLVFGGVIRTKIVQEAVASTSQSNNGQCAAVRRVLVIDSSPTRSCNQMKSPQKRKVCSNVAAKPKRTRNVKKDTAGSSNVHRTDINKPPSTAHDNQTNITNFFDDANL</sequence>
<dbReference type="OrthoDB" id="10631655at2759"/>
<reference evidence="3 4" key="2">
    <citation type="submission" date="2018-11" db="EMBL/GenBank/DDBJ databases">
        <authorList>
            <consortium name="Pathogen Informatics"/>
        </authorList>
    </citation>
    <scope>NUCLEOTIDE SEQUENCE [LARGE SCALE GENOMIC DNA]</scope>
</reference>
<keyword evidence="4" id="KW-1185">Reference proteome</keyword>
<evidence type="ECO:0000313" key="5">
    <source>
        <dbReference type="WBParaSite" id="ASIM_0001404401-mRNA-1"/>
    </source>
</evidence>
<proteinExistence type="predicted"/>
<reference evidence="5" key="1">
    <citation type="submission" date="2016-04" db="UniProtKB">
        <authorList>
            <consortium name="WormBaseParasite"/>
        </authorList>
    </citation>
    <scope>IDENTIFICATION</scope>
</reference>
<evidence type="ECO:0000256" key="2">
    <source>
        <dbReference type="SAM" id="MobiDB-lite"/>
    </source>
</evidence>
<feature type="region of interest" description="Disordered" evidence="2">
    <location>
        <begin position="554"/>
        <end position="598"/>
    </location>
</feature>
<dbReference type="EMBL" id="UYRR01031401">
    <property type="protein sequence ID" value="VDK49783.1"/>
    <property type="molecule type" value="Genomic_DNA"/>
</dbReference>
<protein>
    <submittedName>
        <fullName evidence="5">GRIP domain-containing protein</fullName>
    </submittedName>
</protein>
<feature type="compositionally biased region" description="Low complexity" evidence="2">
    <location>
        <begin position="25"/>
        <end position="37"/>
    </location>
</feature>
<evidence type="ECO:0000313" key="4">
    <source>
        <dbReference type="Proteomes" id="UP000267096"/>
    </source>
</evidence>
<feature type="compositionally biased region" description="Polar residues" evidence="2">
    <location>
        <begin position="7"/>
        <end position="24"/>
    </location>
</feature>
<name>A0A158PPB1_ANISI</name>
<feature type="coiled-coil region" evidence="1">
    <location>
        <begin position="152"/>
        <end position="229"/>
    </location>
</feature>
<keyword evidence="1" id="KW-0175">Coiled coil</keyword>
<feature type="compositionally biased region" description="Polar residues" evidence="2">
    <location>
        <begin position="50"/>
        <end position="69"/>
    </location>
</feature>
<evidence type="ECO:0000256" key="1">
    <source>
        <dbReference type="SAM" id="Coils"/>
    </source>
</evidence>
<organism evidence="5">
    <name type="scientific">Anisakis simplex</name>
    <name type="common">Herring worm</name>
    <dbReference type="NCBI Taxonomy" id="6269"/>
    <lineage>
        <taxon>Eukaryota</taxon>
        <taxon>Metazoa</taxon>
        <taxon>Ecdysozoa</taxon>
        <taxon>Nematoda</taxon>
        <taxon>Chromadorea</taxon>
        <taxon>Rhabditida</taxon>
        <taxon>Spirurina</taxon>
        <taxon>Ascaridomorpha</taxon>
        <taxon>Ascaridoidea</taxon>
        <taxon>Anisakidae</taxon>
        <taxon>Anisakis</taxon>
        <taxon>Anisakis simplex complex</taxon>
    </lineage>
</organism>
<accession>A0A158PPB1</accession>
<evidence type="ECO:0000313" key="3">
    <source>
        <dbReference type="EMBL" id="VDK49783.1"/>
    </source>
</evidence>
<dbReference type="Proteomes" id="UP000267096">
    <property type="component" value="Unassembled WGS sequence"/>
</dbReference>
<dbReference type="AlphaFoldDB" id="A0A158PPB1"/>
<feature type="coiled-coil region" evidence="1">
    <location>
        <begin position="326"/>
        <end position="360"/>
    </location>
</feature>
<feature type="region of interest" description="Disordered" evidence="2">
    <location>
        <begin position="95"/>
        <end position="137"/>
    </location>
</feature>
<gene>
    <name evidence="3" type="ORF">ASIM_LOCUS13472</name>
</gene>
<feature type="compositionally biased region" description="Polar residues" evidence="2">
    <location>
        <begin position="103"/>
        <end position="112"/>
    </location>
</feature>
<feature type="compositionally biased region" description="Polar residues" evidence="2">
    <location>
        <begin position="578"/>
        <end position="591"/>
    </location>
</feature>
<dbReference type="WBParaSite" id="ASIM_0001404401-mRNA-1">
    <property type="protein sequence ID" value="ASIM_0001404401-mRNA-1"/>
    <property type="gene ID" value="ASIM_0001404401"/>
</dbReference>
<feature type="region of interest" description="Disordered" evidence="2">
    <location>
        <begin position="1"/>
        <end position="83"/>
    </location>
</feature>